<dbReference type="Proteomes" id="UP001556631">
    <property type="component" value="Unassembled WGS sequence"/>
</dbReference>
<evidence type="ECO:0000313" key="21">
    <source>
        <dbReference type="Proteomes" id="UP001556631"/>
    </source>
</evidence>
<keyword evidence="11 19" id="KW-0460">Magnesium</keyword>
<comment type="catalytic activity">
    <reaction evidence="17 19">
        <text>alpha-ribazole + adenosylcob(III)inamide-GDP = adenosylcob(III)alamin + GMP + H(+)</text>
        <dbReference type="Rhea" id="RHEA:16049"/>
        <dbReference type="ChEBI" id="CHEBI:10329"/>
        <dbReference type="ChEBI" id="CHEBI:15378"/>
        <dbReference type="ChEBI" id="CHEBI:18408"/>
        <dbReference type="ChEBI" id="CHEBI:58115"/>
        <dbReference type="ChEBI" id="CHEBI:60487"/>
        <dbReference type="EC" id="2.7.8.26"/>
    </reaction>
</comment>
<reference evidence="20 21" key="1">
    <citation type="submission" date="2024-07" db="EMBL/GenBank/DDBJ databases">
        <authorList>
            <person name="Lee S."/>
            <person name="Kang M."/>
        </authorList>
    </citation>
    <scope>NUCLEOTIDE SEQUENCE [LARGE SCALE GENOMIC DNA]</scope>
    <source>
        <strain evidence="20 21">DS6</strain>
    </source>
</reference>
<evidence type="ECO:0000256" key="3">
    <source>
        <dbReference type="ARBA" id="ARBA00004663"/>
    </source>
</evidence>
<dbReference type="PANTHER" id="PTHR34148">
    <property type="entry name" value="ADENOSYLCOBINAMIDE-GDP RIBAZOLETRANSFERASE"/>
    <property type="match status" value="1"/>
</dbReference>
<keyword evidence="13 19" id="KW-0472">Membrane</keyword>
<dbReference type="GO" id="GO:0051073">
    <property type="term" value="F:adenosylcobinamide-GDP ribazoletransferase activity"/>
    <property type="evidence" value="ECO:0007669"/>
    <property type="project" value="UniProtKB-EC"/>
</dbReference>
<evidence type="ECO:0000256" key="9">
    <source>
        <dbReference type="ARBA" id="ARBA00022679"/>
    </source>
</evidence>
<protein>
    <recommendedName>
        <fullName evidence="6 19">Adenosylcobinamide-GDP ribazoletransferase</fullName>
        <ecNumber evidence="5 19">2.7.8.26</ecNumber>
    </recommendedName>
    <alternativeName>
        <fullName evidence="16 19">Cobalamin synthase</fullName>
    </alternativeName>
    <alternativeName>
        <fullName evidence="15 19">Cobalamin-5'-phosphate synthase</fullName>
    </alternativeName>
</protein>
<keyword evidence="21" id="KW-1185">Reference proteome</keyword>
<feature type="transmembrane region" description="Helical" evidence="19">
    <location>
        <begin position="138"/>
        <end position="160"/>
    </location>
</feature>
<keyword evidence="7 19" id="KW-1003">Cell membrane</keyword>
<keyword evidence="10 19" id="KW-0812">Transmembrane</keyword>
<evidence type="ECO:0000256" key="13">
    <source>
        <dbReference type="ARBA" id="ARBA00023136"/>
    </source>
</evidence>
<sequence length="252" mass="24794">MLRDGWRLALGTLTAVPVPPPAQVDRPRARVAMLLAPVAAVPLAVLVAVVLQLARGASLPALVGGVLAVAALALGTRVMHWDGLSDVADGLTASYDAERSLAVMKTGTSGPAGTVAVVLVAGLQAAALAGLPGSLRGAVLAGTVVCASRGALAVCCVHGVRPARPGGLGATFAGTVPRAAAVVLWLVVAAALVAAAALTGLPWWRGAVAAVAALLVLGALLLRVHRRFGGVTGDVFGAAIELALAALLVALA</sequence>
<evidence type="ECO:0000256" key="2">
    <source>
        <dbReference type="ARBA" id="ARBA00004651"/>
    </source>
</evidence>
<evidence type="ECO:0000256" key="5">
    <source>
        <dbReference type="ARBA" id="ARBA00013200"/>
    </source>
</evidence>
<dbReference type="Pfam" id="PF02654">
    <property type="entry name" value="CobS"/>
    <property type="match status" value="1"/>
</dbReference>
<evidence type="ECO:0000256" key="15">
    <source>
        <dbReference type="ARBA" id="ARBA00032605"/>
    </source>
</evidence>
<evidence type="ECO:0000256" key="14">
    <source>
        <dbReference type="ARBA" id="ARBA00025228"/>
    </source>
</evidence>
<dbReference type="EC" id="2.7.8.26" evidence="5 19"/>
<evidence type="ECO:0000256" key="1">
    <source>
        <dbReference type="ARBA" id="ARBA00001946"/>
    </source>
</evidence>
<evidence type="ECO:0000313" key="20">
    <source>
        <dbReference type="EMBL" id="MEX0429111.1"/>
    </source>
</evidence>
<evidence type="ECO:0000256" key="18">
    <source>
        <dbReference type="ARBA" id="ARBA00049504"/>
    </source>
</evidence>
<keyword evidence="8 19" id="KW-0169">Cobalamin biosynthesis</keyword>
<name>A0ABV3T1M4_9ACTN</name>
<evidence type="ECO:0000256" key="6">
    <source>
        <dbReference type="ARBA" id="ARBA00015850"/>
    </source>
</evidence>
<evidence type="ECO:0000256" key="11">
    <source>
        <dbReference type="ARBA" id="ARBA00022842"/>
    </source>
</evidence>
<comment type="caution">
    <text evidence="20">The sequence shown here is derived from an EMBL/GenBank/DDBJ whole genome shotgun (WGS) entry which is preliminary data.</text>
</comment>
<dbReference type="EMBL" id="JBFPJR010000033">
    <property type="protein sequence ID" value="MEX0429111.1"/>
    <property type="molecule type" value="Genomic_DNA"/>
</dbReference>
<proteinExistence type="inferred from homology"/>
<accession>A0ABV3T1M4</accession>
<feature type="transmembrane region" description="Helical" evidence="19">
    <location>
        <begin position="180"/>
        <end position="199"/>
    </location>
</feature>
<keyword evidence="9 19" id="KW-0808">Transferase</keyword>
<evidence type="ECO:0000256" key="4">
    <source>
        <dbReference type="ARBA" id="ARBA00010561"/>
    </source>
</evidence>
<evidence type="ECO:0000256" key="19">
    <source>
        <dbReference type="HAMAP-Rule" id="MF_00719"/>
    </source>
</evidence>
<comment type="subcellular location">
    <subcellularLocation>
        <location evidence="2 19">Cell membrane</location>
        <topology evidence="2 19">Multi-pass membrane protein</topology>
    </subcellularLocation>
</comment>
<feature type="transmembrane region" description="Helical" evidence="19">
    <location>
        <begin position="206"/>
        <end position="225"/>
    </location>
</feature>
<feature type="transmembrane region" description="Helical" evidence="19">
    <location>
        <begin position="112"/>
        <end position="131"/>
    </location>
</feature>
<comment type="similarity">
    <text evidence="4 19">Belongs to the CobS family.</text>
</comment>
<evidence type="ECO:0000256" key="10">
    <source>
        <dbReference type="ARBA" id="ARBA00022692"/>
    </source>
</evidence>
<keyword evidence="12 19" id="KW-1133">Transmembrane helix</keyword>
<organism evidence="20 21">
    <name type="scientific">Nocardioides eburneus</name>
    <dbReference type="NCBI Taxonomy" id="3231482"/>
    <lineage>
        <taxon>Bacteria</taxon>
        <taxon>Bacillati</taxon>
        <taxon>Actinomycetota</taxon>
        <taxon>Actinomycetes</taxon>
        <taxon>Propionibacteriales</taxon>
        <taxon>Nocardioidaceae</taxon>
        <taxon>Nocardioides</taxon>
    </lineage>
</organism>
<evidence type="ECO:0000256" key="12">
    <source>
        <dbReference type="ARBA" id="ARBA00022989"/>
    </source>
</evidence>
<comment type="pathway">
    <text evidence="3 19">Cofactor biosynthesis; adenosylcobalamin biosynthesis; adenosylcobalamin from cob(II)yrinate a,c-diamide: step 7/7.</text>
</comment>
<feature type="transmembrane region" description="Helical" evidence="19">
    <location>
        <begin position="231"/>
        <end position="251"/>
    </location>
</feature>
<comment type="catalytic activity">
    <reaction evidence="18 19">
        <text>alpha-ribazole 5'-phosphate + adenosylcob(III)inamide-GDP = adenosylcob(III)alamin 5'-phosphate + GMP + H(+)</text>
        <dbReference type="Rhea" id="RHEA:23560"/>
        <dbReference type="ChEBI" id="CHEBI:15378"/>
        <dbReference type="ChEBI" id="CHEBI:57918"/>
        <dbReference type="ChEBI" id="CHEBI:58115"/>
        <dbReference type="ChEBI" id="CHEBI:60487"/>
        <dbReference type="ChEBI" id="CHEBI:60493"/>
        <dbReference type="EC" id="2.7.8.26"/>
    </reaction>
</comment>
<evidence type="ECO:0000256" key="7">
    <source>
        <dbReference type="ARBA" id="ARBA00022475"/>
    </source>
</evidence>
<dbReference type="HAMAP" id="MF_00719">
    <property type="entry name" value="CobS"/>
    <property type="match status" value="1"/>
</dbReference>
<evidence type="ECO:0000256" key="17">
    <source>
        <dbReference type="ARBA" id="ARBA00048623"/>
    </source>
</evidence>
<evidence type="ECO:0000256" key="16">
    <source>
        <dbReference type="ARBA" id="ARBA00032853"/>
    </source>
</evidence>
<dbReference type="PANTHER" id="PTHR34148:SF1">
    <property type="entry name" value="ADENOSYLCOBINAMIDE-GDP RIBAZOLETRANSFERASE"/>
    <property type="match status" value="1"/>
</dbReference>
<dbReference type="RefSeq" id="WP_367995080.1">
    <property type="nucleotide sequence ID" value="NZ_JBFPJR010000033.1"/>
</dbReference>
<comment type="function">
    <text evidence="14 19">Joins adenosylcobinamide-GDP and alpha-ribazole to generate adenosylcobalamin (Ado-cobalamin). Also synthesizes adenosylcobalamin 5'-phosphate from adenosylcobinamide-GDP and alpha-ribazole 5'-phosphate.</text>
</comment>
<gene>
    <name evidence="19" type="primary">cobS</name>
    <name evidence="20" type="ORF">AB3X52_15905</name>
</gene>
<comment type="cofactor">
    <cofactor evidence="1 19">
        <name>Mg(2+)</name>
        <dbReference type="ChEBI" id="CHEBI:18420"/>
    </cofactor>
</comment>
<feature type="transmembrane region" description="Helical" evidence="19">
    <location>
        <begin position="34"/>
        <end position="54"/>
    </location>
</feature>
<dbReference type="InterPro" id="IPR003805">
    <property type="entry name" value="CobS"/>
</dbReference>
<evidence type="ECO:0000256" key="8">
    <source>
        <dbReference type="ARBA" id="ARBA00022573"/>
    </source>
</evidence>
<feature type="transmembrane region" description="Helical" evidence="19">
    <location>
        <begin position="61"/>
        <end position="79"/>
    </location>
</feature>